<name>A0A1L7WLU8_9HELO</name>
<evidence type="ECO:0000313" key="3">
    <source>
        <dbReference type="Proteomes" id="UP000184330"/>
    </source>
</evidence>
<evidence type="ECO:0000313" key="2">
    <source>
        <dbReference type="EMBL" id="CZR53739.1"/>
    </source>
</evidence>
<proteinExistence type="predicted"/>
<feature type="compositionally biased region" description="Acidic residues" evidence="1">
    <location>
        <begin position="87"/>
        <end position="97"/>
    </location>
</feature>
<sequence length="486" mass="53558">MSSSDPRAQAVMQEDDLEEFSLAPAIFLTFSSFPYGPSVSQSMDQPEKLKKIIENVTIQQKRVRGNMMFLVEQRAKRLASKAKETVEAAESDDEDAADNEKEKAKQKSIDACFAAMRVPAKKGARSEDFEYRAGNTTTMGTARGSDGENRDIEMSGTEETLRSPLNGDVNNELTQTQVLTALSKEMRDLVERGTAEMQAYDGHAKQVIAHYQQALDRRTGRKGSAQVSVASPVNNFAGGSPVDLHLQNFRRSSTGMPRVGSSGGGGQQPVRVPESIEELARRGRSDVKRVVPIFLEDYTADLSLHEERNIEEEIFSIVCLDEVSLHWTMGVEAHNCHRLRVPNIEARHLHVRTPHPSDKILKTGAGMSSFFADPGLCKAVGLAEHLVPSKVGTREIGYSSTLILSAKNSVTRYYPTQRWASHWTGPATLASLISIMRSLTAFLSKYCMKYLKSMSTTVADNRIDKFGAPGAGVGEAWWCLDEVTHG</sequence>
<keyword evidence="3" id="KW-1185">Reference proteome</keyword>
<reference evidence="2 3" key="1">
    <citation type="submission" date="2016-03" db="EMBL/GenBank/DDBJ databases">
        <authorList>
            <person name="Ploux O."/>
        </authorList>
    </citation>
    <scope>NUCLEOTIDE SEQUENCE [LARGE SCALE GENOMIC DNA]</scope>
    <source>
        <strain evidence="2 3">UAMH 11012</strain>
    </source>
</reference>
<gene>
    <name evidence="2" type="ORF">PAC_03619</name>
</gene>
<accession>A0A1L7WLU8</accession>
<feature type="region of interest" description="Disordered" evidence="1">
    <location>
        <begin position="85"/>
        <end position="105"/>
    </location>
</feature>
<dbReference type="Proteomes" id="UP000184330">
    <property type="component" value="Unassembled WGS sequence"/>
</dbReference>
<evidence type="ECO:0000256" key="1">
    <source>
        <dbReference type="SAM" id="MobiDB-lite"/>
    </source>
</evidence>
<dbReference type="OrthoDB" id="3541874at2759"/>
<organism evidence="2 3">
    <name type="scientific">Phialocephala subalpina</name>
    <dbReference type="NCBI Taxonomy" id="576137"/>
    <lineage>
        <taxon>Eukaryota</taxon>
        <taxon>Fungi</taxon>
        <taxon>Dikarya</taxon>
        <taxon>Ascomycota</taxon>
        <taxon>Pezizomycotina</taxon>
        <taxon>Leotiomycetes</taxon>
        <taxon>Helotiales</taxon>
        <taxon>Mollisiaceae</taxon>
        <taxon>Phialocephala</taxon>
        <taxon>Phialocephala fortinii species complex</taxon>
    </lineage>
</organism>
<dbReference type="AlphaFoldDB" id="A0A1L7WLU8"/>
<protein>
    <submittedName>
        <fullName evidence="2">Uncharacterized protein</fullName>
    </submittedName>
</protein>
<dbReference type="EMBL" id="FJOG01000004">
    <property type="protein sequence ID" value="CZR53739.1"/>
    <property type="molecule type" value="Genomic_DNA"/>
</dbReference>